<dbReference type="HAMAP" id="MF_00014">
    <property type="entry name" value="Ribosome_mat_RimM"/>
    <property type="match status" value="1"/>
</dbReference>
<dbReference type="Gene3D" id="2.40.30.60">
    <property type="entry name" value="RimM"/>
    <property type="match status" value="1"/>
</dbReference>
<evidence type="ECO:0000256" key="4">
    <source>
        <dbReference type="ARBA" id="ARBA00023186"/>
    </source>
</evidence>
<dbReference type="GO" id="GO:0006364">
    <property type="term" value="P:rRNA processing"/>
    <property type="evidence" value="ECO:0007669"/>
    <property type="project" value="UniProtKB-KW"/>
</dbReference>
<dbReference type="Pfam" id="PF24986">
    <property type="entry name" value="PRC_RimM"/>
    <property type="match status" value="1"/>
</dbReference>
<keyword evidence="1" id="KW-0963">Cytoplasm</keyword>
<dbReference type="InterPro" id="IPR056792">
    <property type="entry name" value="PRC_RimM"/>
</dbReference>
<keyword evidence="3" id="KW-0698">rRNA processing</keyword>
<evidence type="ECO:0000256" key="2">
    <source>
        <dbReference type="ARBA" id="ARBA00022517"/>
    </source>
</evidence>
<gene>
    <name evidence="7" type="primary">rimM_38</name>
    <name evidence="7" type="ORF">SDC9_160519</name>
</gene>
<dbReference type="PANTHER" id="PTHR33692">
    <property type="entry name" value="RIBOSOME MATURATION FACTOR RIMM"/>
    <property type="match status" value="1"/>
</dbReference>
<evidence type="ECO:0000259" key="6">
    <source>
        <dbReference type="Pfam" id="PF24986"/>
    </source>
</evidence>
<dbReference type="Gene3D" id="2.30.30.240">
    <property type="entry name" value="PRC-barrel domain"/>
    <property type="match status" value="1"/>
</dbReference>
<evidence type="ECO:0000259" key="5">
    <source>
        <dbReference type="Pfam" id="PF01782"/>
    </source>
</evidence>
<keyword evidence="4" id="KW-0143">Chaperone</keyword>
<reference evidence="7" key="1">
    <citation type="submission" date="2019-08" db="EMBL/GenBank/DDBJ databases">
        <authorList>
            <person name="Kucharzyk K."/>
            <person name="Murdoch R.W."/>
            <person name="Higgins S."/>
            <person name="Loffler F."/>
        </authorList>
    </citation>
    <scope>NUCLEOTIDE SEQUENCE</scope>
</reference>
<dbReference type="SUPFAM" id="SSF50447">
    <property type="entry name" value="Translation proteins"/>
    <property type="match status" value="1"/>
</dbReference>
<dbReference type="InterPro" id="IPR036976">
    <property type="entry name" value="RimM_N_sf"/>
</dbReference>
<dbReference type="InterPro" id="IPR011033">
    <property type="entry name" value="PRC_barrel-like_sf"/>
</dbReference>
<feature type="domain" description="Ribosome maturation factor RimM PRC barrel" evidence="6">
    <location>
        <begin position="97"/>
        <end position="158"/>
    </location>
</feature>
<evidence type="ECO:0000313" key="7">
    <source>
        <dbReference type="EMBL" id="MPN13199.1"/>
    </source>
</evidence>
<proteinExistence type="inferred from homology"/>
<organism evidence="7">
    <name type="scientific">bioreactor metagenome</name>
    <dbReference type="NCBI Taxonomy" id="1076179"/>
    <lineage>
        <taxon>unclassified sequences</taxon>
        <taxon>metagenomes</taxon>
        <taxon>ecological metagenomes</taxon>
    </lineage>
</organism>
<dbReference type="EMBL" id="VSSQ01059675">
    <property type="protein sequence ID" value="MPN13199.1"/>
    <property type="molecule type" value="Genomic_DNA"/>
</dbReference>
<keyword evidence="2" id="KW-0690">Ribosome biogenesis</keyword>
<dbReference type="GO" id="GO:0043022">
    <property type="term" value="F:ribosome binding"/>
    <property type="evidence" value="ECO:0007669"/>
    <property type="project" value="InterPro"/>
</dbReference>
<dbReference type="InterPro" id="IPR009000">
    <property type="entry name" value="Transl_B-barrel_sf"/>
</dbReference>
<evidence type="ECO:0000256" key="1">
    <source>
        <dbReference type="ARBA" id="ARBA00022490"/>
    </source>
</evidence>
<dbReference type="NCBIfam" id="TIGR02273">
    <property type="entry name" value="16S_RimM"/>
    <property type="match status" value="1"/>
</dbReference>
<feature type="domain" description="RimM N-terminal" evidence="5">
    <location>
        <begin position="7"/>
        <end position="83"/>
    </location>
</feature>
<sequence>MKEFMSVGQISKPHGIRGEVKVISLMDSLEEFRGLKKVFIDGEIREITAVKLQNDRAILKIEGIDTVEMAERYRNKYLMINRKAAKELEEDTYYIADLIGCTVVDTEDKELGQVFDVIQTGSNDVYWVKGKGKEEVLIPALKDIVVSVDVKNSKIVIKPVHVWSE</sequence>
<dbReference type="PANTHER" id="PTHR33692:SF1">
    <property type="entry name" value="RIBOSOME MATURATION FACTOR RIMM"/>
    <property type="match status" value="1"/>
</dbReference>
<dbReference type="SUPFAM" id="SSF50346">
    <property type="entry name" value="PRC-barrel domain"/>
    <property type="match status" value="1"/>
</dbReference>
<dbReference type="Pfam" id="PF01782">
    <property type="entry name" value="RimM"/>
    <property type="match status" value="1"/>
</dbReference>
<dbReference type="InterPro" id="IPR011961">
    <property type="entry name" value="RimM"/>
</dbReference>
<name>A0A645FIM3_9ZZZZ</name>
<protein>
    <submittedName>
        <fullName evidence="7">Ribosome maturation factor RimM</fullName>
    </submittedName>
</protein>
<accession>A0A645FIM3</accession>
<evidence type="ECO:0000256" key="3">
    <source>
        <dbReference type="ARBA" id="ARBA00022552"/>
    </source>
</evidence>
<dbReference type="AlphaFoldDB" id="A0A645FIM3"/>
<dbReference type="InterPro" id="IPR002676">
    <property type="entry name" value="RimM_N"/>
</dbReference>
<dbReference type="GO" id="GO:0005840">
    <property type="term" value="C:ribosome"/>
    <property type="evidence" value="ECO:0007669"/>
    <property type="project" value="InterPro"/>
</dbReference>
<comment type="caution">
    <text evidence="7">The sequence shown here is derived from an EMBL/GenBank/DDBJ whole genome shotgun (WGS) entry which is preliminary data.</text>
</comment>